<evidence type="ECO:0000313" key="2">
    <source>
        <dbReference type="Proteomes" id="UP000463138"/>
    </source>
</evidence>
<proteinExistence type="predicted"/>
<organism evidence="1 2">
    <name type="scientific">Halopseudomonas laoshanensis</name>
    <dbReference type="NCBI Taxonomy" id="2268758"/>
    <lineage>
        <taxon>Bacteria</taxon>
        <taxon>Pseudomonadati</taxon>
        <taxon>Pseudomonadota</taxon>
        <taxon>Gammaproteobacteria</taxon>
        <taxon>Pseudomonadales</taxon>
        <taxon>Pseudomonadaceae</taxon>
        <taxon>Halopseudomonas</taxon>
    </lineage>
</organism>
<sequence length="62" mass="6967">MSLLFVLVMSAGDIKKTSHTTKDRVKNITIFFMPTNKWHFSETAVLEGLAKTRASLINRAEA</sequence>
<comment type="caution">
    <text evidence="1">The sequence shown here is derived from an EMBL/GenBank/DDBJ whole genome shotgun (WGS) entry which is preliminary data.</text>
</comment>
<name>A0A7V7GWU3_9GAMM</name>
<gene>
    <name evidence="1" type="ORF">DT594_03485</name>
</gene>
<dbReference type="AlphaFoldDB" id="A0A7V7GWU3"/>
<dbReference type="Proteomes" id="UP000463138">
    <property type="component" value="Unassembled WGS sequence"/>
</dbReference>
<reference evidence="1 2" key="1">
    <citation type="submission" date="2018-07" db="EMBL/GenBank/DDBJ databases">
        <title>Pseudomonas laoshanensis sp. nov., isolated from soil.</title>
        <authorList>
            <person name="Sun J."/>
            <person name="Yu L."/>
            <person name="Wang M."/>
            <person name="Zhang C."/>
        </authorList>
    </citation>
    <scope>NUCLEOTIDE SEQUENCE [LARGE SCALE GENOMIC DNA]</scope>
    <source>
        <strain evidence="1 2">Y22</strain>
    </source>
</reference>
<accession>A0A7V7GWU3</accession>
<protein>
    <submittedName>
        <fullName evidence="1">Uncharacterized protein</fullName>
    </submittedName>
</protein>
<keyword evidence="2" id="KW-1185">Reference proteome</keyword>
<evidence type="ECO:0000313" key="1">
    <source>
        <dbReference type="EMBL" id="KAA0696420.1"/>
    </source>
</evidence>
<dbReference type="RefSeq" id="WP_178091394.1">
    <property type="nucleotide sequence ID" value="NZ_QOVF01000001.1"/>
</dbReference>
<dbReference type="EMBL" id="QOVF01000001">
    <property type="protein sequence ID" value="KAA0696420.1"/>
    <property type="molecule type" value="Genomic_DNA"/>
</dbReference>